<protein>
    <submittedName>
        <fullName evidence="1">Uncharacterized protein</fullName>
    </submittedName>
</protein>
<dbReference type="EMBL" id="DUZY01000008">
    <property type="protein sequence ID" value="DAD48693.1"/>
    <property type="molecule type" value="Genomic_DNA"/>
</dbReference>
<name>A0A822ZUP6_NELNU</name>
<evidence type="ECO:0000313" key="2">
    <source>
        <dbReference type="Proteomes" id="UP000607653"/>
    </source>
</evidence>
<comment type="caution">
    <text evidence="1">The sequence shown here is derived from an EMBL/GenBank/DDBJ whole genome shotgun (WGS) entry which is preliminary data.</text>
</comment>
<gene>
    <name evidence="1" type="ORF">HUJ06_018630</name>
</gene>
<evidence type="ECO:0000313" key="1">
    <source>
        <dbReference type="EMBL" id="DAD48693.1"/>
    </source>
</evidence>
<proteinExistence type="predicted"/>
<sequence length="64" mass="7476">MVLVLGGEVYQIMVDLNRHLFLSRCREPGGAFGRCLVWKQPHTSKIFFFIPLHNLGWNYNSRVL</sequence>
<keyword evidence="2" id="KW-1185">Reference proteome</keyword>
<accession>A0A822ZUP6</accession>
<organism evidence="1 2">
    <name type="scientific">Nelumbo nucifera</name>
    <name type="common">Sacred lotus</name>
    <dbReference type="NCBI Taxonomy" id="4432"/>
    <lineage>
        <taxon>Eukaryota</taxon>
        <taxon>Viridiplantae</taxon>
        <taxon>Streptophyta</taxon>
        <taxon>Embryophyta</taxon>
        <taxon>Tracheophyta</taxon>
        <taxon>Spermatophyta</taxon>
        <taxon>Magnoliopsida</taxon>
        <taxon>Proteales</taxon>
        <taxon>Nelumbonaceae</taxon>
        <taxon>Nelumbo</taxon>
    </lineage>
</organism>
<reference evidence="1 2" key="1">
    <citation type="journal article" date="2020" name="Mol. Biol. Evol.">
        <title>Distinct Expression and Methylation Patterns for Genes with Different Fates following a Single Whole-Genome Duplication in Flowering Plants.</title>
        <authorList>
            <person name="Shi T."/>
            <person name="Rahmani R.S."/>
            <person name="Gugger P.F."/>
            <person name="Wang M."/>
            <person name="Li H."/>
            <person name="Zhang Y."/>
            <person name="Li Z."/>
            <person name="Wang Q."/>
            <person name="Van de Peer Y."/>
            <person name="Marchal K."/>
            <person name="Chen J."/>
        </authorList>
    </citation>
    <scope>NUCLEOTIDE SEQUENCE [LARGE SCALE GENOMIC DNA]</scope>
    <source>
        <tissue evidence="1">Leaf</tissue>
    </source>
</reference>
<dbReference type="Proteomes" id="UP000607653">
    <property type="component" value="Unassembled WGS sequence"/>
</dbReference>
<dbReference type="AlphaFoldDB" id="A0A822ZUP6"/>